<reference evidence="2 3" key="1">
    <citation type="journal article" date="2013" name="Appl. Environ. Microbiol.">
        <title>Genome analysis suggests that the soil oligotrophic bacterium Agromonas oligotrophica (Bradyrhizobium oligotrophicum) is a nitrogen-fixing symbiont of Aeschynomene indica.</title>
        <authorList>
            <person name="Okubo T."/>
            <person name="Fukushima S."/>
            <person name="Itakura M."/>
            <person name="Oshima K."/>
            <person name="Longtonglang A."/>
            <person name="Teaumroong N."/>
            <person name="Mitsui H."/>
            <person name="Hattori M."/>
            <person name="Hattori R."/>
            <person name="Hattori T."/>
            <person name="Minamisawa K."/>
        </authorList>
    </citation>
    <scope>NUCLEOTIDE SEQUENCE [LARGE SCALE GENOMIC DNA]</scope>
    <source>
        <strain evidence="2 3">S58</strain>
    </source>
</reference>
<dbReference type="EMBL" id="AP012603">
    <property type="protein sequence ID" value="BAM87140.1"/>
    <property type="molecule type" value="Genomic_DNA"/>
</dbReference>
<evidence type="ECO:0000313" key="3">
    <source>
        <dbReference type="Proteomes" id="UP000011841"/>
    </source>
</evidence>
<name>M4ZLP8_9BRAD</name>
<feature type="region of interest" description="Disordered" evidence="1">
    <location>
        <begin position="271"/>
        <end position="301"/>
    </location>
</feature>
<proteinExistence type="predicted"/>
<dbReference type="KEGG" id="aol:S58_11300"/>
<sequence length="301" mass="32772">MTNSEDFEDRARKERSPSYPFISLPKALERAKAFDEAHRRSAARLATVAGTWGYSPSSSGLLQTASALKAYGLLEDSGRGDDRKVQLSDLAQRILHDARPGAREAAIREAAMRPRLFSEYGEKWLPQRPSDSHCLSELRLDRGFTEAAASLFLRSFDETVAFSGLKEIDKSSNDLDQDGQAVAVNLGRSAPMSTQLSSASGVGLRGARMGTYPHQTGSGAQAQEAGIAMQPPRATLPLPEGMAALEIPQRLSRKSWEALRAWTDLMVSLSEPMPDHLRSQAGDSSGDRHSGGDDEDRDSRD</sequence>
<dbReference type="eggNOG" id="ENOG5033V75">
    <property type="taxonomic scope" value="Bacteria"/>
</dbReference>
<organism evidence="2 3">
    <name type="scientific">Bradyrhizobium oligotrophicum S58</name>
    <dbReference type="NCBI Taxonomy" id="1245469"/>
    <lineage>
        <taxon>Bacteria</taxon>
        <taxon>Pseudomonadati</taxon>
        <taxon>Pseudomonadota</taxon>
        <taxon>Alphaproteobacteria</taxon>
        <taxon>Hyphomicrobiales</taxon>
        <taxon>Nitrobacteraceae</taxon>
        <taxon>Bradyrhizobium</taxon>
    </lineage>
</organism>
<protein>
    <submittedName>
        <fullName evidence="2">Uncharacterized protein</fullName>
    </submittedName>
</protein>
<feature type="compositionally biased region" description="Basic and acidic residues" evidence="1">
    <location>
        <begin position="285"/>
        <end position="301"/>
    </location>
</feature>
<evidence type="ECO:0000256" key="1">
    <source>
        <dbReference type="SAM" id="MobiDB-lite"/>
    </source>
</evidence>
<dbReference type="HOGENOM" id="CLU_923380_0_0_5"/>
<gene>
    <name evidence="2" type="ORF">S58_11300</name>
</gene>
<keyword evidence="3" id="KW-1185">Reference proteome</keyword>
<evidence type="ECO:0000313" key="2">
    <source>
        <dbReference type="EMBL" id="BAM87140.1"/>
    </source>
</evidence>
<accession>M4ZLP8</accession>
<dbReference type="Proteomes" id="UP000011841">
    <property type="component" value="Chromosome"/>
</dbReference>
<dbReference type="AlphaFoldDB" id="M4ZLP8"/>